<accession>A0A1I7WTX6</accession>
<name>A0A1I7WTX6_HETBA</name>
<keyword evidence="1" id="KW-1185">Reference proteome</keyword>
<evidence type="ECO:0000313" key="1">
    <source>
        <dbReference type="Proteomes" id="UP000095283"/>
    </source>
</evidence>
<organism evidence="1 2">
    <name type="scientific">Heterorhabditis bacteriophora</name>
    <name type="common">Entomopathogenic nematode worm</name>
    <dbReference type="NCBI Taxonomy" id="37862"/>
    <lineage>
        <taxon>Eukaryota</taxon>
        <taxon>Metazoa</taxon>
        <taxon>Ecdysozoa</taxon>
        <taxon>Nematoda</taxon>
        <taxon>Chromadorea</taxon>
        <taxon>Rhabditida</taxon>
        <taxon>Rhabditina</taxon>
        <taxon>Rhabditomorpha</taxon>
        <taxon>Strongyloidea</taxon>
        <taxon>Heterorhabditidae</taxon>
        <taxon>Heterorhabditis</taxon>
    </lineage>
</organism>
<dbReference type="Proteomes" id="UP000095283">
    <property type="component" value="Unplaced"/>
</dbReference>
<sequence length="65" mass="7380">MFLAGYQPMDDSHLVVFVSAKQIQMSHLTSERELSAIHVISDGDHIQMRPHTIRCPQLVMSFRAA</sequence>
<dbReference type="AlphaFoldDB" id="A0A1I7WTX6"/>
<reference evidence="2" key="1">
    <citation type="submission" date="2016-11" db="UniProtKB">
        <authorList>
            <consortium name="WormBaseParasite"/>
        </authorList>
    </citation>
    <scope>IDENTIFICATION</scope>
</reference>
<protein>
    <submittedName>
        <fullName evidence="2">Transcriptional regulator</fullName>
    </submittedName>
</protein>
<dbReference type="WBParaSite" id="Hba_08589">
    <property type="protein sequence ID" value="Hba_08589"/>
    <property type="gene ID" value="Hba_08589"/>
</dbReference>
<evidence type="ECO:0000313" key="2">
    <source>
        <dbReference type="WBParaSite" id="Hba_08589"/>
    </source>
</evidence>
<proteinExistence type="predicted"/>